<gene>
    <name evidence="2" type="primary">PLESTBF000408</name>
    <name evidence="2" type="ORF">PLESTB_000817600</name>
</gene>
<accession>A0A9W6F2N7</accession>
<comment type="caution">
    <text evidence="2">The sequence shown here is derived from an EMBL/GenBank/DDBJ whole genome shotgun (WGS) entry which is preliminary data.</text>
</comment>
<name>A0A9W6F2N7_9CHLO</name>
<evidence type="ECO:0008006" key="4">
    <source>
        <dbReference type="Google" id="ProtNLM"/>
    </source>
</evidence>
<dbReference type="Proteomes" id="UP001165080">
    <property type="component" value="Unassembled WGS sequence"/>
</dbReference>
<proteinExistence type="predicted"/>
<evidence type="ECO:0000313" key="3">
    <source>
        <dbReference type="Proteomes" id="UP001165080"/>
    </source>
</evidence>
<organism evidence="2 3">
    <name type="scientific">Pleodorina starrii</name>
    <dbReference type="NCBI Taxonomy" id="330485"/>
    <lineage>
        <taxon>Eukaryota</taxon>
        <taxon>Viridiplantae</taxon>
        <taxon>Chlorophyta</taxon>
        <taxon>core chlorophytes</taxon>
        <taxon>Chlorophyceae</taxon>
        <taxon>CS clade</taxon>
        <taxon>Chlamydomonadales</taxon>
        <taxon>Volvocaceae</taxon>
        <taxon>Pleodorina</taxon>
    </lineage>
</organism>
<dbReference type="AlphaFoldDB" id="A0A9W6F2N7"/>
<evidence type="ECO:0000313" key="2">
    <source>
        <dbReference type="EMBL" id="GLC54044.1"/>
    </source>
</evidence>
<feature type="signal peptide" evidence="1">
    <location>
        <begin position="1"/>
        <end position="16"/>
    </location>
</feature>
<dbReference type="EMBL" id="BRXU01000009">
    <property type="protein sequence ID" value="GLC54044.1"/>
    <property type="molecule type" value="Genomic_DNA"/>
</dbReference>
<reference evidence="2 3" key="1">
    <citation type="journal article" date="2023" name="Commun. Biol.">
        <title>Reorganization of the ancestral sex-determining regions during the evolution of trioecy in Pleodorina starrii.</title>
        <authorList>
            <person name="Takahashi K."/>
            <person name="Suzuki S."/>
            <person name="Kawai-Toyooka H."/>
            <person name="Yamamoto K."/>
            <person name="Hamaji T."/>
            <person name="Ootsuki R."/>
            <person name="Yamaguchi H."/>
            <person name="Kawachi M."/>
            <person name="Higashiyama T."/>
            <person name="Nozaki H."/>
        </authorList>
    </citation>
    <scope>NUCLEOTIDE SEQUENCE [LARGE SCALE GENOMIC DNA]</scope>
    <source>
        <strain evidence="2 3">NIES-4479</strain>
    </source>
</reference>
<keyword evidence="1" id="KW-0732">Signal</keyword>
<feature type="chain" id="PRO_5040740415" description="Secreted protein" evidence="1">
    <location>
        <begin position="17"/>
        <end position="82"/>
    </location>
</feature>
<protein>
    <recommendedName>
        <fullName evidence="4">Secreted protein</fullName>
    </recommendedName>
</protein>
<sequence>MILQIALFIRLPTARAQLDLGRPWPNGSEPSSAVEEFPFSWGSIIAKHKCSDFRAAELPPSRAALEELFGRHPSSNIRAYNR</sequence>
<evidence type="ECO:0000256" key="1">
    <source>
        <dbReference type="SAM" id="SignalP"/>
    </source>
</evidence>
<keyword evidence="3" id="KW-1185">Reference proteome</keyword>